<keyword evidence="2" id="KW-1185">Reference proteome</keyword>
<accession>A0ACB9E3C9</accession>
<organism evidence="1 2">
    <name type="scientific">Cichorium intybus</name>
    <name type="common">Chicory</name>
    <dbReference type="NCBI Taxonomy" id="13427"/>
    <lineage>
        <taxon>Eukaryota</taxon>
        <taxon>Viridiplantae</taxon>
        <taxon>Streptophyta</taxon>
        <taxon>Embryophyta</taxon>
        <taxon>Tracheophyta</taxon>
        <taxon>Spermatophyta</taxon>
        <taxon>Magnoliopsida</taxon>
        <taxon>eudicotyledons</taxon>
        <taxon>Gunneridae</taxon>
        <taxon>Pentapetalae</taxon>
        <taxon>asterids</taxon>
        <taxon>campanulids</taxon>
        <taxon>Asterales</taxon>
        <taxon>Asteraceae</taxon>
        <taxon>Cichorioideae</taxon>
        <taxon>Cichorieae</taxon>
        <taxon>Cichoriinae</taxon>
        <taxon>Cichorium</taxon>
    </lineage>
</organism>
<dbReference type="EMBL" id="CM042012">
    <property type="protein sequence ID" value="KAI3753231.1"/>
    <property type="molecule type" value="Genomic_DNA"/>
</dbReference>
<name>A0ACB9E3C9_CICIN</name>
<protein>
    <submittedName>
        <fullName evidence="1">Uncharacterized protein</fullName>
    </submittedName>
</protein>
<evidence type="ECO:0000313" key="1">
    <source>
        <dbReference type="EMBL" id="KAI3753231.1"/>
    </source>
</evidence>
<comment type="caution">
    <text evidence="1">The sequence shown here is derived from an EMBL/GenBank/DDBJ whole genome shotgun (WGS) entry which is preliminary data.</text>
</comment>
<sequence>MALFHTVSKRPLFLTATSTFRFCSASSQPSPDHETAVVTAVSVLKHHRSKSRWTHLRTLFPFGFDPSQFSQITIQLRNNPHLALRFFLFTIKHSLCHHSLLSYATIIHTLARSRQKSHALTLIKSAIRKFPDGNTNLPSSTPPLIFETLITTYRTCDSAPFVFDLLIKACLQSKRINQAIEIVRMLRTKGISPMISTCNSLIMSVSKHQGSIAGYEVYNDLLGSNKFGDQKLGVKVVVPNVHTYNIIMHSFYRDGLIENLEQVWSDMIVNNCIPSAYSHSILMAAYCDNGRMEDAMRVWEEMRNKGLKHDAMAYNTIIGGLCEAGDVHKAEEFFKEMGLNGEESSHVTYEHLIRGYCKIGDVDSAMLLYNDMCRKEFMPVGSTSTIDVLIKVLCEKNKVSEALKVSRFALKRNNMAMKGESYEILIKGLCNEGMMDEGMKIQAEMVGRGYEPNSEIYSAFIDGYEKEGNKDLVAKLKVELLQLKKSD</sequence>
<reference evidence="2" key="1">
    <citation type="journal article" date="2022" name="Mol. Ecol. Resour.">
        <title>The genomes of chicory, endive, great burdock and yacon provide insights into Asteraceae palaeo-polyploidization history and plant inulin production.</title>
        <authorList>
            <person name="Fan W."/>
            <person name="Wang S."/>
            <person name="Wang H."/>
            <person name="Wang A."/>
            <person name="Jiang F."/>
            <person name="Liu H."/>
            <person name="Zhao H."/>
            <person name="Xu D."/>
            <person name="Zhang Y."/>
        </authorList>
    </citation>
    <scope>NUCLEOTIDE SEQUENCE [LARGE SCALE GENOMIC DNA]</scope>
    <source>
        <strain evidence="2">cv. Punajuju</strain>
    </source>
</reference>
<gene>
    <name evidence="1" type="ORF">L2E82_25277</name>
</gene>
<proteinExistence type="predicted"/>
<dbReference type="Proteomes" id="UP001055811">
    <property type="component" value="Linkage Group LG04"/>
</dbReference>
<evidence type="ECO:0000313" key="2">
    <source>
        <dbReference type="Proteomes" id="UP001055811"/>
    </source>
</evidence>
<reference evidence="1 2" key="2">
    <citation type="journal article" date="2022" name="Mol. Ecol. Resour.">
        <title>The genomes of chicory, endive, great burdock and yacon provide insights into Asteraceae paleo-polyploidization history and plant inulin production.</title>
        <authorList>
            <person name="Fan W."/>
            <person name="Wang S."/>
            <person name="Wang H."/>
            <person name="Wang A."/>
            <person name="Jiang F."/>
            <person name="Liu H."/>
            <person name="Zhao H."/>
            <person name="Xu D."/>
            <person name="Zhang Y."/>
        </authorList>
    </citation>
    <scope>NUCLEOTIDE SEQUENCE [LARGE SCALE GENOMIC DNA]</scope>
    <source>
        <strain evidence="2">cv. Punajuju</strain>
        <tissue evidence="1">Leaves</tissue>
    </source>
</reference>